<dbReference type="InterPro" id="IPR023365">
    <property type="entry name" value="Sortase_dom-sf"/>
</dbReference>
<evidence type="ECO:0000256" key="1">
    <source>
        <dbReference type="ARBA" id="ARBA00022801"/>
    </source>
</evidence>
<dbReference type="InterPro" id="IPR005754">
    <property type="entry name" value="Sortase"/>
</dbReference>
<feature type="region of interest" description="Disordered" evidence="2">
    <location>
        <begin position="50"/>
        <end position="80"/>
    </location>
</feature>
<gene>
    <name evidence="3" type="ORF">ACFPQB_11565</name>
</gene>
<dbReference type="Gene3D" id="2.40.260.10">
    <property type="entry name" value="Sortase"/>
    <property type="match status" value="1"/>
</dbReference>
<keyword evidence="4" id="KW-1185">Reference proteome</keyword>
<feature type="compositionally biased region" description="Basic residues" evidence="2">
    <location>
        <begin position="1"/>
        <end position="14"/>
    </location>
</feature>
<proteinExistence type="predicted"/>
<feature type="compositionally biased region" description="Low complexity" evidence="2">
    <location>
        <begin position="65"/>
        <end position="78"/>
    </location>
</feature>
<feature type="region of interest" description="Disordered" evidence="2">
    <location>
        <begin position="1"/>
        <end position="26"/>
    </location>
</feature>
<dbReference type="NCBIfam" id="NF033748">
    <property type="entry name" value="class_F_sortase"/>
    <property type="match status" value="1"/>
</dbReference>
<dbReference type="SUPFAM" id="SSF63817">
    <property type="entry name" value="Sortase"/>
    <property type="match status" value="1"/>
</dbReference>
<dbReference type="Pfam" id="PF04203">
    <property type="entry name" value="Sortase"/>
    <property type="match status" value="1"/>
</dbReference>
<evidence type="ECO:0000313" key="3">
    <source>
        <dbReference type="EMBL" id="MFC5729556.1"/>
    </source>
</evidence>
<dbReference type="EMBL" id="JBHSNS010000005">
    <property type="protein sequence ID" value="MFC5729556.1"/>
    <property type="molecule type" value="Genomic_DNA"/>
</dbReference>
<dbReference type="CDD" id="cd05829">
    <property type="entry name" value="Sortase_F"/>
    <property type="match status" value="1"/>
</dbReference>
<name>A0ABW0ZJ27_9ACTN</name>
<sequence>MAAHSPAHRGRRRDRAGSPGPRRRRRQAAVLTALVVTGLGSVGLGLRAPAEPPAPGVGQRGTVGDAGPDGPRGPAMPRSEPVRLDIPAVGIHTRLLRLGLEADGSLEVPSEPMRAGWYGGSPTPGQRGPAVLAGHVDSPTGPAVFYRLGDLATGSRIEITRADGRVARFRVTAVRAYAKEDFPTRTVYGNTARATLRLITCGDWNDDTDEYDGNVVVFAELAGRGG</sequence>
<reference evidence="4" key="1">
    <citation type="journal article" date="2019" name="Int. J. Syst. Evol. Microbiol.">
        <title>The Global Catalogue of Microorganisms (GCM) 10K type strain sequencing project: providing services to taxonomists for standard genome sequencing and annotation.</title>
        <authorList>
            <consortium name="The Broad Institute Genomics Platform"/>
            <consortium name="The Broad Institute Genome Sequencing Center for Infectious Disease"/>
            <person name="Wu L."/>
            <person name="Ma J."/>
        </authorList>
    </citation>
    <scope>NUCLEOTIDE SEQUENCE [LARGE SCALE GENOMIC DNA]</scope>
    <source>
        <strain evidence="4">YIM 94188</strain>
    </source>
</reference>
<dbReference type="Proteomes" id="UP001596072">
    <property type="component" value="Unassembled WGS sequence"/>
</dbReference>
<keyword evidence="1" id="KW-0378">Hydrolase</keyword>
<accession>A0ABW0ZJ27</accession>
<evidence type="ECO:0000256" key="2">
    <source>
        <dbReference type="SAM" id="MobiDB-lite"/>
    </source>
</evidence>
<organism evidence="3 4">
    <name type="scientific">Nocardioides vastitatis</name>
    <dbReference type="NCBI Taxonomy" id="2568655"/>
    <lineage>
        <taxon>Bacteria</taxon>
        <taxon>Bacillati</taxon>
        <taxon>Actinomycetota</taxon>
        <taxon>Actinomycetes</taxon>
        <taxon>Propionibacteriales</taxon>
        <taxon>Nocardioidaceae</taxon>
        <taxon>Nocardioides</taxon>
    </lineage>
</organism>
<dbReference type="InterPro" id="IPR042001">
    <property type="entry name" value="Sortase_F"/>
</dbReference>
<dbReference type="RefSeq" id="WP_378527109.1">
    <property type="nucleotide sequence ID" value="NZ_JBHSNS010000005.1"/>
</dbReference>
<comment type="caution">
    <text evidence="3">The sequence shown here is derived from an EMBL/GenBank/DDBJ whole genome shotgun (WGS) entry which is preliminary data.</text>
</comment>
<evidence type="ECO:0000313" key="4">
    <source>
        <dbReference type="Proteomes" id="UP001596072"/>
    </source>
</evidence>
<protein>
    <submittedName>
        <fullName evidence="3">Class F sortase</fullName>
    </submittedName>
</protein>